<dbReference type="SUPFAM" id="SSF47576">
    <property type="entry name" value="Calponin-homology domain, CH-domain"/>
    <property type="match status" value="1"/>
</dbReference>
<dbReference type="Proteomes" id="UP000261620">
    <property type="component" value="Unplaced"/>
</dbReference>
<evidence type="ECO:0000256" key="1">
    <source>
        <dbReference type="ARBA" id="ARBA00022553"/>
    </source>
</evidence>
<evidence type="ECO:0000313" key="8">
    <source>
        <dbReference type="Proteomes" id="UP000261620"/>
    </source>
</evidence>
<dbReference type="PROSITE" id="PS50021">
    <property type="entry name" value="CH"/>
    <property type="match status" value="1"/>
</dbReference>
<reference evidence="7" key="2">
    <citation type="submission" date="2025-09" db="UniProtKB">
        <authorList>
            <consortium name="Ensembl"/>
        </authorList>
    </citation>
    <scope>IDENTIFICATION</scope>
</reference>
<keyword evidence="1" id="KW-0597">Phosphoprotein</keyword>
<name>A0A3Q3X2Q2_MOLML</name>
<dbReference type="PANTHER" id="PTHR23167">
    <property type="entry name" value="CALPONIN HOMOLOGY DOMAIN-CONTAINING PROTEIN DDB_G0272472-RELATED"/>
    <property type="match status" value="1"/>
</dbReference>
<comment type="similarity">
    <text evidence="3">Belongs to the smoothelin family.</text>
</comment>
<evidence type="ECO:0000313" key="7">
    <source>
        <dbReference type="Ensembl" id="ENSMMOP00000019449.1"/>
    </source>
</evidence>
<dbReference type="OMA" id="KRHADTN"/>
<proteinExistence type="inferred from homology"/>
<feature type="domain" description="Calponin-homology (CH)" evidence="6">
    <location>
        <begin position="325"/>
        <end position="432"/>
    </location>
</feature>
<evidence type="ECO:0000259" key="6">
    <source>
        <dbReference type="PROSITE" id="PS50021"/>
    </source>
</evidence>
<dbReference type="STRING" id="94237.ENSMMOP00000019449"/>
<dbReference type="Pfam" id="PF00307">
    <property type="entry name" value="CH"/>
    <property type="match status" value="1"/>
</dbReference>
<sequence>MDVAAEFAQEPLVSEALAQFKATLQAAVREVQVDVRAFKQRIEQKIEELCISNGPLAGAVTRLEEENLQLRTKLDALSCLVEGLAGVKMESPAEVKGRNLPDYAGNGQIEPKIREVVHRGGSESSQPTNSDPSGFKLTRIKPPLPITPSVPKESILLICFLSSDQEESVLVATPHHPLTATTKATSEAPAAPPALAPKTSRETAVKSGGKRENRKLFFISVNHQLCHCDFNLKHSILTSSLIQIVLLDFKTLMNPGLIFPSLKTIQTGGVEFKQDVMKSQTLPRANGAQAKRYFTRFLSKSWAQTAKDPRPKLKRSQSFGVSSASGIKQILLEWCRSKTIGYQNIDIQNFSSSWSDGLAFCALVHSFFPLEFDYNSLNAANRKRNLELAFTTAEKQADCLRLIEVEDMLEMGDKPDPMCVFTYVQSLYNHLKQFE</sequence>
<keyword evidence="2 4" id="KW-0175">Coiled coil</keyword>
<dbReference type="PANTHER" id="PTHR23167:SF37">
    <property type="entry name" value="SMOOTHELIN-LIKE PROTEIN 2"/>
    <property type="match status" value="1"/>
</dbReference>
<dbReference type="AlphaFoldDB" id="A0A3Q3X2Q2"/>
<dbReference type="Ensembl" id="ENSMMOT00000019775.1">
    <property type="protein sequence ID" value="ENSMMOP00000019449.1"/>
    <property type="gene ID" value="ENSMMOG00000014750.1"/>
</dbReference>
<dbReference type="Gene3D" id="1.10.418.10">
    <property type="entry name" value="Calponin-like domain"/>
    <property type="match status" value="1"/>
</dbReference>
<evidence type="ECO:0000256" key="2">
    <source>
        <dbReference type="ARBA" id="ARBA00023054"/>
    </source>
</evidence>
<evidence type="ECO:0000256" key="4">
    <source>
        <dbReference type="SAM" id="Coils"/>
    </source>
</evidence>
<keyword evidence="8" id="KW-1185">Reference proteome</keyword>
<feature type="coiled-coil region" evidence="4">
    <location>
        <begin position="28"/>
        <end position="80"/>
    </location>
</feature>
<dbReference type="InterPro" id="IPR050540">
    <property type="entry name" value="F-actin_Monoox_Mical"/>
</dbReference>
<dbReference type="SMART" id="SM00033">
    <property type="entry name" value="CH"/>
    <property type="match status" value="1"/>
</dbReference>
<evidence type="ECO:0000256" key="3">
    <source>
        <dbReference type="ARBA" id="ARBA00061655"/>
    </source>
</evidence>
<feature type="region of interest" description="Disordered" evidence="5">
    <location>
        <begin position="181"/>
        <end position="207"/>
    </location>
</feature>
<organism evidence="7 8">
    <name type="scientific">Mola mola</name>
    <name type="common">Ocean sunfish</name>
    <name type="synonym">Tetraodon mola</name>
    <dbReference type="NCBI Taxonomy" id="94237"/>
    <lineage>
        <taxon>Eukaryota</taxon>
        <taxon>Metazoa</taxon>
        <taxon>Chordata</taxon>
        <taxon>Craniata</taxon>
        <taxon>Vertebrata</taxon>
        <taxon>Euteleostomi</taxon>
        <taxon>Actinopterygii</taxon>
        <taxon>Neopterygii</taxon>
        <taxon>Teleostei</taxon>
        <taxon>Neoteleostei</taxon>
        <taxon>Acanthomorphata</taxon>
        <taxon>Eupercaria</taxon>
        <taxon>Tetraodontiformes</taxon>
        <taxon>Molidae</taxon>
        <taxon>Mola</taxon>
    </lineage>
</organism>
<accession>A0A3Q3X2Q2</accession>
<dbReference type="InterPro" id="IPR036872">
    <property type="entry name" value="CH_dom_sf"/>
</dbReference>
<evidence type="ECO:0000256" key="5">
    <source>
        <dbReference type="SAM" id="MobiDB-lite"/>
    </source>
</evidence>
<reference evidence="7" key="1">
    <citation type="submission" date="2025-08" db="UniProtKB">
        <authorList>
            <consortium name="Ensembl"/>
        </authorList>
    </citation>
    <scope>IDENTIFICATION</scope>
</reference>
<dbReference type="InterPro" id="IPR001715">
    <property type="entry name" value="CH_dom"/>
</dbReference>
<dbReference type="FunFam" id="1.10.418.10:FF:000009">
    <property type="entry name" value="smoothelin isoform X2"/>
    <property type="match status" value="1"/>
</dbReference>
<protein>
    <recommendedName>
        <fullName evidence="6">Calponin-homology (CH) domain-containing protein</fullName>
    </recommendedName>
</protein>